<reference evidence="1 2" key="1">
    <citation type="submission" date="2017-09" db="EMBL/GenBank/DDBJ databases">
        <title>Depth-based differentiation of microbial function through sediment-hosted aquifers and enrichment of novel symbionts in the deep terrestrial subsurface.</title>
        <authorList>
            <person name="Probst A.J."/>
            <person name="Ladd B."/>
            <person name="Jarett J.K."/>
            <person name="Geller-Mcgrath D.E."/>
            <person name="Sieber C.M."/>
            <person name="Emerson J.B."/>
            <person name="Anantharaman K."/>
            <person name="Thomas B.C."/>
            <person name="Malmstrom R."/>
            <person name="Stieglmeier M."/>
            <person name="Klingl A."/>
            <person name="Woyke T."/>
            <person name="Ryan C.M."/>
            <person name="Banfield J.F."/>
        </authorList>
    </citation>
    <scope>NUCLEOTIDE SEQUENCE [LARGE SCALE GENOMIC DNA]</scope>
    <source>
        <strain evidence="1">CG_4_10_14_3_um_filter_34_13</strain>
    </source>
</reference>
<sequence>MKKTKEFNFLKRLLTILITFTILTATNNVLAGGEVILTKHLINPEDILIEEVEISPSIPAYSLPLSTVKIANYQKFSEKIKLSPEALFLLKKNGFVVIPTPSPIAEREVFLESSRQMATPGDDFVAYYKAIGEIDLPIFITTDSLLHYYHIFFDTTLMKLERDLFYKDIWVISKNLLAESLQEYFQTGGDLKEAAKRNVAYLSVALELLKPRINQVMSEETLREEYCVPGIDPEYCEIMISGVKEYYGDKASYKYFSPTEFEQYNFEVPEAVKSLVEKEIELIEKHQGWEYSPIFIYQEDYSQYIPRGHYTKSEKLKNYFKALMWYGRMTALIEGSPLLSVGESVCSGNRRGIISESEARIQTLQAFLLAHQFSKNQDLQERWNRIYAITSFLVGFSDDLGPNEYGEVLEKLFPEDLSPQRIEEKYEELKEAILAVAYNPKIYSGLGACELLMPCPPLEEEEIQALKLQAQELLTETKGFRLMGQRFTLDSYLFSEMVSPYSGEYSGLKLPLPTDEKPFTFTWEDSYAPDRKNRPFTWVKTEVKACPPPATREVRGFPRGLDLMALLGSERAKDILESSGDTQYTDYEKKFSELKKEVDSLSQADWYKNLYLNWLLVLKALGIKFGEGYPTFMQTIAWQDKELNTALASWTELRHDTLLYVKQSYTMAERGGMFEPPVVGYVEPLPEFYARLLTLTEMTNQGFKNLIPPEELEKLMIEAGLSKFSEILSLLLDISQKE</sequence>
<dbReference type="Pfam" id="PF11369">
    <property type="entry name" value="DUF3160"/>
    <property type="match status" value="1"/>
</dbReference>
<protein>
    <recommendedName>
        <fullName evidence="3">DUF3160 domain-containing protein</fullName>
    </recommendedName>
</protein>
<organism evidence="1 2">
    <name type="scientific">Candidatus Infernicultor aquiphilus</name>
    <dbReference type="NCBI Taxonomy" id="1805029"/>
    <lineage>
        <taxon>Bacteria</taxon>
        <taxon>Pseudomonadati</taxon>
        <taxon>Atribacterota</taxon>
        <taxon>Candidatus Phoenicimicrobiia</taxon>
        <taxon>Candidatus Pheonicimicrobiales</taxon>
        <taxon>Candidatus Phoenicimicrobiaceae</taxon>
        <taxon>Candidatus Infernicultor</taxon>
    </lineage>
</organism>
<dbReference type="AlphaFoldDB" id="A0A2M7PNV5"/>
<proteinExistence type="predicted"/>
<dbReference type="EMBL" id="PFKO01000236">
    <property type="protein sequence ID" value="PIY32298.1"/>
    <property type="molecule type" value="Genomic_DNA"/>
</dbReference>
<dbReference type="SMART" id="SM01325">
    <property type="entry name" value="DUF3160"/>
    <property type="match status" value="1"/>
</dbReference>
<gene>
    <name evidence="1" type="ORF">COZ07_06205</name>
</gene>
<dbReference type="RefSeq" id="WP_406607732.1">
    <property type="nucleotide sequence ID" value="NZ_PFKO01000236.1"/>
</dbReference>
<evidence type="ECO:0000313" key="2">
    <source>
        <dbReference type="Proteomes" id="UP000230646"/>
    </source>
</evidence>
<feature type="non-terminal residue" evidence="1">
    <location>
        <position position="738"/>
    </location>
</feature>
<evidence type="ECO:0000313" key="1">
    <source>
        <dbReference type="EMBL" id="PIY32298.1"/>
    </source>
</evidence>
<evidence type="ECO:0008006" key="3">
    <source>
        <dbReference type="Google" id="ProtNLM"/>
    </source>
</evidence>
<comment type="caution">
    <text evidence="1">The sequence shown here is derived from an EMBL/GenBank/DDBJ whole genome shotgun (WGS) entry which is preliminary data.</text>
</comment>
<dbReference type="InterPro" id="IPR022601">
    <property type="entry name" value="DUF3160"/>
</dbReference>
<dbReference type="Proteomes" id="UP000230646">
    <property type="component" value="Unassembled WGS sequence"/>
</dbReference>
<accession>A0A2M7PNV5</accession>
<name>A0A2M7PNV5_9BACT</name>